<keyword evidence="1" id="KW-0812">Transmembrane</keyword>
<dbReference type="Proteomes" id="UP001155586">
    <property type="component" value="Unassembled WGS sequence"/>
</dbReference>
<organism evidence="2 3">
    <name type="scientific">Vibrio paucivorans</name>
    <dbReference type="NCBI Taxonomy" id="2829489"/>
    <lineage>
        <taxon>Bacteria</taxon>
        <taxon>Pseudomonadati</taxon>
        <taxon>Pseudomonadota</taxon>
        <taxon>Gammaproteobacteria</taxon>
        <taxon>Vibrionales</taxon>
        <taxon>Vibrionaceae</taxon>
        <taxon>Vibrio</taxon>
    </lineage>
</organism>
<keyword evidence="1" id="KW-0472">Membrane</keyword>
<sequence>MDIETNQKMDKNRLLLWLASLAFVAIVAVLGTVGWQNHQDSMAANQRIKAESALLNIQSGDIGQGVLALSDIVDAQAADLEPFETVFQYWLPRLVDRQEGLRGLEPNIIYRDQERYFYMTEQASLAPLSIEHVLGYVHNDSATELYILSTSGSNSWQMSIYSTENGEVLAQYPVDGFARFGQSLISIEGSDHVLLSAYPENNAIEVGRASLFAVEQSGLKPIFTEQNGNDKAMYVSEYCDSVLVETSKGAQVHYFNDDYLQQEQAAVETLDFFDMTTSEKLTEERLRRDLSAQIDQQGKILVKEQQGFTLYNGKAERAGTWTLDDLSNWCYSEQDVESLSFPLTQPESALWGMHPYQVDLPEIVSFDPENTPVYELTENSKSAGIDVSEWGDKVYRRVVEALRYDLANDSPWKEHVERLAESQTLAFYQAEKGVLMKGMSEKGDIWLENTFCLLDTDGLIIKRCTTEKTASAWGGNEFLSSSGRYLASIESGSDGDVVNLLNTRTLDTLSTKENLPMYLTSSASVGLSDEETQLAVFDEEHLDVYRKVANRLELRSRISLDLFYTDYEVDDFSEGFKNRPKSVVFVGEDKLLYRYSDDDIRLKDIESGTILWQSNVGELAYSEEPFYFEVEPTTDVFALYTSEGAQLFQLSTGYPLSEFVYYLDLEDQLAVMSDIVGYVPLEVFFDQEHRLNLRWGNTHFYRLAPSGFEYGQSILKQARKGQ</sequence>
<dbReference type="RefSeq" id="WP_265687412.1">
    <property type="nucleotide sequence ID" value="NZ_JAKRRX010000041.1"/>
</dbReference>
<dbReference type="SUPFAM" id="SSF69322">
    <property type="entry name" value="Tricorn protease domain 2"/>
    <property type="match status" value="1"/>
</dbReference>
<gene>
    <name evidence="2" type="ORF">MD483_09190</name>
</gene>
<keyword evidence="1" id="KW-1133">Transmembrane helix</keyword>
<proteinExistence type="predicted"/>
<evidence type="ECO:0000256" key="1">
    <source>
        <dbReference type="SAM" id="Phobius"/>
    </source>
</evidence>
<feature type="transmembrane region" description="Helical" evidence="1">
    <location>
        <begin position="14"/>
        <end position="35"/>
    </location>
</feature>
<accession>A0A9X3CDU6</accession>
<comment type="caution">
    <text evidence="2">The sequence shown here is derived from an EMBL/GenBank/DDBJ whole genome shotgun (WGS) entry which is preliminary data.</text>
</comment>
<evidence type="ECO:0000313" key="2">
    <source>
        <dbReference type="EMBL" id="MCW8333994.1"/>
    </source>
</evidence>
<keyword evidence="3" id="KW-1185">Reference proteome</keyword>
<dbReference type="EMBL" id="JAKRRX010000041">
    <property type="protein sequence ID" value="MCW8333994.1"/>
    <property type="molecule type" value="Genomic_DNA"/>
</dbReference>
<name>A0A9X3CDU6_9VIBR</name>
<evidence type="ECO:0000313" key="3">
    <source>
        <dbReference type="Proteomes" id="UP001155586"/>
    </source>
</evidence>
<reference evidence="2" key="1">
    <citation type="submission" date="2022-02" db="EMBL/GenBank/DDBJ databases">
        <title>Vibrio sp. nov., a new bacterium isolated from Bohai sea, China.</title>
        <authorList>
            <person name="Yuan Y."/>
        </authorList>
    </citation>
    <scope>NUCLEOTIDE SEQUENCE</scope>
    <source>
        <strain evidence="2">DBSS07</strain>
    </source>
</reference>
<protein>
    <submittedName>
        <fullName evidence="2">Uncharacterized protein</fullName>
    </submittedName>
</protein>
<dbReference type="AlphaFoldDB" id="A0A9X3CDU6"/>